<name>A0A9P5XRP2_9AGAR</name>
<dbReference type="EMBL" id="MU150425">
    <property type="protein sequence ID" value="KAF9456437.1"/>
    <property type="molecule type" value="Genomic_DNA"/>
</dbReference>
<evidence type="ECO:0000256" key="4">
    <source>
        <dbReference type="ARBA" id="ARBA00022801"/>
    </source>
</evidence>
<keyword evidence="5" id="KW-0326">Glycosidase</keyword>
<dbReference type="Gene3D" id="3.30.379.10">
    <property type="entry name" value="Chitobiase/beta-hexosaminidase domain 2-like"/>
    <property type="match status" value="1"/>
</dbReference>
<dbReference type="Gene3D" id="3.20.20.80">
    <property type="entry name" value="Glycosidases"/>
    <property type="match status" value="1"/>
</dbReference>
<proteinExistence type="inferred from homology"/>
<dbReference type="Proteomes" id="UP000807353">
    <property type="component" value="Unassembled WGS sequence"/>
</dbReference>
<dbReference type="SUPFAM" id="SSF55545">
    <property type="entry name" value="beta-N-acetylhexosaminidase-like domain"/>
    <property type="match status" value="1"/>
</dbReference>
<evidence type="ECO:0000313" key="10">
    <source>
        <dbReference type="Proteomes" id="UP000807353"/>
    </source>
</evidence>
<dbReference type="Pfam" id="PF00728">
    <property type="entry name" value="Glyco_hydro_20"/>
    <property type="match status" value="2"/>
</dbReference>
<dbReference type="SUPFAM" id="SSF51445">
    <property type="entry name" value="(Trans)glycosidases"/>
    <property type="match status" value="1"/>
</dbReference>
<evidence type="ECO:0000313" key="9">
    <source>
        <dbReference type="EMBL" id="KAF9456437.1"/>
    </source>
</evidence>
<dbReference type="GO" id="GO:0004563">
    <property type="term" value="F:beta-N-acetylhexosaminidase activity"/>
    <property type="evidence" value="ECO:0007669"/>
    <property type="project" value="UniProtKB-EC"/>
</dbReference>
<dbReference type="PRINTS" id="PR00738">
    <property type="entry name" value="GLHYDRLASE20"/>
</dbReference>
<evidence type="ECO:0000256" key="5">
    <source>
        <dbReference type="ARBA" id="ARBA00023295"/>
    </source>
</evidence>
<dbReference type="Pfam" id="PF02838">
    <property type="entry name" value="Glyco_hydro_20b"/>
    <property type="match status" value="1"/>
</dbReference>
<feature type="domain" description="Beta-hexosaminidase bacterial type N-terminal" evidence="8">
    <location>
        <begin position="30"/>
        <end position="183"/>
    </location>
</feature>
<feature type="domain" description="Glycoside hydrolase family 20 catalytic" evidence="7">
    <location>
        <begin position="188"/>
        <end position="339"/>
    </location>
</feature>
<evidence type="ECO:0000259" key="7">
    <source>
        <dbReference type="Pfam" id="PF00728"/>
    </source>
</evidence>
<organism evidence="9 10">
    <name type="scientific">Collybia nuda</name>
    <dbReference type="NCBI Taxonomy" id="64659"/>
    <lineage>
        <taxon>Eukaryota</taxon>
        <taxon>Fungi</taxon>
        <taxon>Dikarya</taxon>
        <taxon>Basidiomycota</taxon>
        <taxon>Agaricomycotina</taxon>
        <taxon>Agaricomycetes</taxon>
        <taxon>Agaricomycetidae</taxon>
        <taxon>Agaricales</taxon>
        <taxon>Tricholomatineae</taxon>
        <taxon>Clitocybaceae</taxon>
        <taxon>Collybia</taxon>
    </lineage>
</organism>
<dbReference type="InterPro" id="IPR025705">
    <property type="entry name" value="Beta_hexosaminidase_sua/sub"/>
</dbReference>
<evidence type="ECO:0000256" key="2">
    <source>
        <dbReference type="ARBA" id="ARBA00006285"/>
    </source>
</evidence>
<comment type="similarity">
    <text evidence="2">Belongs to the glycosyl hydrolase 20 family.</text>
</comment>
<feature type="domain" description="Glycoside hydrolase family 20 catalytic" evidence="7">
    <location>
        <begin position="347"/>
        <end position="478"/>
    </location>
</feature>
<dbReference type="InterPro" id="IPR015882">
    <property type="entry name" value="HEX_bac_N"/>
</dbReference>
<gene>
    <name evidence="9" type="ORF">BDZ94DRAFT_1326973</name>
</gene>
<dbReference type="InterPro" id="IPR017853">
    <property type="entry name" value="GH"/>
</dbReference>
<protein>
    <recommendedName>
        <fullName evidence="3">beta-N-acetylhexosaminidase</fullName>
        <ecNumber evidence="3">3.2.1.52</ecNumber>
    </recommendedName>
</protein>
<dbReference type="AlphaFoldDB" id="A0A9P5XRP2"/>
<evidence type="ECO:0000259" key="8">
    <source>
        <dbReference type="Pfam" id="PF02838"/>
    </source>
</evidence>
<keyword evidence="10" id="KW-1185">Reference proteome</keyword>
<dbReference type="PANTHER" id="PTHR43678:SF1">
    <property type="entry name" value="BETA-N-ACETYLHEXOSAMINIDASE"/>
    <property type="match status" value="1"/>
</dbReference>
<dbReference type="InterPro" id="IPR052764">
    <property type="entry name" value="GH20_Enzymes"/>
</dbReference>
<dbReference type="OrthoDB" id="428480at2759"/>
<dbReference type="InterPro" id="IPR015883">
    <property type="entry name" value="Glyco_hydro_20_cat"/>
</dbReference>
<dbReference type="CDD" id="cd06564">
    <property type="entry name" value="GH20_DspB_LnbB-like"/>
    <property type="match status" value="1"/>
</dbReference>
<sequence length="716" mass="77701">MVKPYLQLALAGIVWISLSLRTVTAAFLPIVPAVHTFATSSAGDYQLPSSLRIVVDAAQASSREDNGLSLIPPTLSAFAQTFASDLRQTFPTTTATVVTLDVGAGFTPNKGDIILTILPDTAAAQFTLAGGSHTTEGYQLTTTSSSITISGSGAKGSFWGTRTVLQGLVINGGKIPGGIVKDQPDWETRGFMLDVGRQWYPITFLTELCAYASWFKMSEFHVHLSDNLPGVDPNAYARLRLRSMVSELTPHVNETYSREQFEDFQQQCAARGVTVIPEIESPGHALVISQWKPQLALSSDPTLLNLSFPDTIPTVKSIWQEFLPWIHSKQVSIGADEYDSALADDYNNFVNTMSDFISQQGQKEIRIWGTNEPSNRTSVSKNITIQHWDFGQDDPFSLIRQGYNVINSEDSFQYIVMKQSGSFPQQLDQNRLWTGANTASGGIWDPHVFDRENASNNPTITDPRLHGAILAAWNDHGRNASTYLEAFYSIKSGLPVIAAASWQAASRPNHLTRAQFLSSFPSLERAAPGQNLDRRIPSKGSIVVEYDLSSNQGATVPDRSGNGYTGTLSGGTIQTPLMSKGHNYTLLVNTTSAVTPGTLLTGPDDTFALVSSGRGLTLAFNSTNITYPLSGFTFPTRPASPWMEIIITGTEASTSAFVNGAHVGEFKISISRTSTPQNMSFVAPVQQIGGPGKQVARFVLWDGLQDITAISAFHVQ</sequence>
<reference evidence="9" key="1">
    <citation type="submission" date="2020-11" db="EMBL/GenBank/DDBJ databases">
        <authorList>
            <consortium name="DOE Joint Genome Institute"/>
            <person name="Ahrendt S."/>
            <person name="Riley R."/>
            <person name="Andreopoulos W."/>
            <person name="Labutti K."/>
            <person name="Pangilinan J."/>
            <person name="Ruiz-Duenas F.J."/>
            <person name="Barrasa J.M."/>
            <person name="Sanchez-Garcia M."/>
            <person name="Camarero S."/>
            <person name="Miyauchi S."/>
            <person name="Serrano A."/>
            <person name="Linde D."/>
            <person name="Babiker R."/>
            <person name="Drula E."/>
            <person name="Ayuso-Fernandez I."/>
            <person name="Pacheco R."/>
            <person name="Padilla G."/>
            <person name="Ferreira P."/>
            <person name="Barriuso J."/>
            <person name="Kellner H."/>
            <person name="Castanera R."/>
            <person name="Alfaro M."/>
            <person name="Ramirez L."/>
            <person name="Pisabarro A.G."/>
            <person name="Kuo A."/>
            <person name="Tritt A."/>
            <person name="Lipzen A."/>
            <person name="He G."/>
            <person name="Yan M."/>
            <person name="Ng V."/>
            <person name="Cullen D."/>
            <person name="Martin F."/>
            <person name="Rosso M.-N."/>
            <person name="Henrissat B."/>
            <person name="Hibbett D."/>
            <person name="Martinez A.T."/>
            <person name="Grigoriev I.V."/>
        </authorList>
    </citation>
    <scope>NUCLEOTIDE SEQUENCE</scope>
    <source>
        <strain evidence="9">CBS 247.69</strain>
    </source>
</reference>
<evidence type="ECO:0000256" key="1">
    <source>
        <dbReference type="ARBA" id="ARBA00001231"/>
    </source>
</evidence>
<dbReference type="EC" id="3.2.1.52" evidence="3"/>
<keyword evidence="4 9" id="KW-0378">Hydrolase</keyword>
<accession>A0A9P5XRP2</accession>
<feature type="active site" description="Proton donor" evidence="6">
    <location>
        <position position="337"/>
    </location>
</feature>
<comment type="catalytic activity">
    <reaction evidence="1">
        <text>Hydrolysis of terminal non-reducing N-acetyl-D-hexosamine residues in N-acetyl-beta-D-hexosaminides.</text>
        <dbReference type="EC" id="3.2.1.52"/>
    </reaction>
</comment>
<evidence type="ECO:0000256" key="3">
    <source>
        <dbReference type="ARBA" id="ARBA00012663"/>
    </source>
</evidence>
<comment type="caution">
    <text evidence="9">The sequence shown here is derived from an EMBL/GenBank/DDBJ whole genome shotgun (WGS) entry which is preliminary data.</text>
</comment>
<dbReference type="GO" id="GO:0005975">
    <property type="term" value="P:carbohydrate metabolic process"/>
    <property type="evidence" value="ECO:0007669"/>
    <property type="project" value="InterPro"/>
</dbReference>
<dbReference type="PANTHER" id="PTHR43678">
    <property type="entry name" value="PUTATIVE (AFU_ORTHOLOGUE AFUA_2G00640)-RELATED"/>
    <property type="match status" value="1"/>
</dbReference>
<dbReference type="InterPro" id="IPR029018">
    <property type="entry name" value="Hex-like_dom2"/>
</dbReference>
<evidence type="ECO:0000256" key="6">
    <source>
        <dbReference type="PIRSR" id="PIRSR625705-1"/>
    </source>
</evidence>